<reference evidence="12" key="1">
    <citation type="submission" date="2019-10" db="EMBL/GenBank/DDBJ databases">
        <authorList>
            <consortium name="Genoscope - CEA"/>
            <person name="William W."/>
        </authorList>
    </citation>
    <scope>NUCLEOTIDE SEQUENCE [LARGE SCALE GENOMIC DNA]</scope>
    <source>
        <strain evidence="12">BBR_PRJEB10992</strain>
    </source>
</reference>
<keyword evidence="13" id="KW-1185">Reference proteome</keyword>
<feature type="domain" description="Transposase putative helix-turn-helix" evidence="11">
    <location>
        <begin position="4"/>
        <end position="49"/>
    </location>
</feature>
<proteinExistence type="inferred from homology"/>
<keyword evidence="6" id="KW-0238">DNA-binding</keyword>
<gene>
    <name evidence="12" type="ORF">PL8927_600240</name>
</gene>
<evidence type="ECO:0000256" key="2">
    <source>
        <dbReference type="ARBA" id="ARBA00011044"/>
    </source>
</evidence>
<evidence type="ECO:0000259" key="9">
    <source>
        <dbReference type="Pfam" id="PF01385"/>
    </source>
</evidence>
<evidence type="ECO:0000256" key="6">
    <source>
        <dbReference type="ARBA" id="ARBA00023125"/>
    </source>
</evidence>
<dbReference type="NCBIfam" id="NF040570">
    <property type="entry name" value="guided_TnpB"/>
    <property type="match status" value="1"/>
</dbReference>
<feature type="region of interest" description="Disordered" evidence="8">
    <location>
        <begin position="377"/>
        <end position="399"/>
    </location>
</feature>
<evidence type="ECO:0000313" key="12">
    <source>
        <dbReference type="EMBL" id="VXD18059.1"/>
    </source>
</evidence>
<evidence type="ECO:0000259" key="11">
    <source>
        <dbReference type="Pfam" id="PF12323"/>
    </source>
</evidence>
<dbReference type="GO" id="GO:0003677">
    <property type="term" value="F:DNA binding"/>
    <property type="evidence" value="ECO:0007669"/>
    <property type="project" value="UniProtKB-KW"/>
</dbReference>
<dbReference type="PANTHER" id="PTHR30405:SF25">
    <property type="entry name" value="RNA-GUIDED DNA ENDONUCLEASE INSQ-RELATED"/>
    <property type="match status" value="1"/>
</dbReference>
<sequence>MQDMTEKAYRYRFYPTSEQEDLLRRTLGCVRLIYNKALAERTQAWYERQERVDYSQTSSNLTAWKKQEELDFLNDVSSVPLQQGLRHLQTAFTNFFAGRAKYPNFKKKRHGGSAEFTSSAFTYKNGEIYLAKSKQPLPIRWSRQLPSGCQPSTITVKLDPSGRWFVSVRIDDPTDNKLEPTDKNLGIDLGISSLFTTSDGVKVANPKHFNQLHKKLRLAQKSLSRKTPGSKNREKARKKVARIHAQITDCRRDHTHKITTQLIRENQTIVVEDLAVGNLIKNPKLARAISDANWAELVRQLTYKAEWYGRKLIKIDRWFPSSKRCGNCGHILDKLPLNIREWDCPNCGMHHDRDINAANNILAAGLAVSVCGATVRPEQSKSVKAGAKTRKGRKQKTKS</sequence>
<dbReference type="InterPro" id="IPR010095">
    <property type="entry name" value="Cas12f1-like_TNB"/>
</dbReference>
<keyword evidence="7" id="KW-0233">DNA recombination</keyword>
<dbReference type="GO" id="GO:0046872">
    <property type="term" value="F:metal ion binding"/>
    <property type="evidence" value="ECO:0007669"/>
    <property type="project" value="UniProtKB-KW"/>
</dbReference>
<dbReference type="InterPro" id="IPR001959">
    <property type="entry name" value="Transposase"/>
</dbReference>
<evidence type="ECO:0000256" key="5">
    <source>
        <dbReference type="ARBA" id="ARBA00022833"/>
    </source>
</evidence>
<dbReference type="GO" id="GO:0006310">
    <property type="term" value="P:DNA recombination"/>
    <property type="evidence" value="ECO:0007669"/>
    <property type="project" value="UniProtKB-KW"/>
</dbReference>
<protein>
    <submittedName>
        <fullName evidence="12">Transposase</fullName>
    </submittedName>
</protein>
<evidence type="ECO:0000256" key="4">
    <source>
        <dbReference type="ARBA" id="ARBA00022723"/>
    </source>
</evidence>
<organism evidence="12 13">
    <name type="scientific">Planktothrix serta PCC 8927</name>
    <dbReference type="NCBI Taxonomy" id="671068"/>
    <lineage>
        <taxon>Bacteria</taxon>
        <taxon>Bacillati</taxon>
        <taxon>Cyanobacteriota</taxon>
        <taxon>Cyanophyceae</taxon>
        <taxon>Oscillatoriophycideae</taxon>
        <taxon>Oscillatoriales</taxon>
        <taxon>Microcoleaceae</taxon>
        <taxon>Planktothrix</taxon>
    </lineage>
</organism>
<dbReference type="EMBL" id="CZCU02000136">
    <property type="protein sequence ID" value="VXD18059.1"/>
    <property type="molecule type" value="Genomic_DNA"/>
</dbReference>
<evidence type="ECO:0000259" key="10">
    <source>
        <dbReference type="Pfam" id="PF07282"/>
    </source>
</evidence>
<feature type="compositionally biased region" description="Basic residues" evidence="8">
    <location>
        <begin position="387"/>
        <end position="399"/>
    </location>
</feature>
<evidence type="ECO:0000256" key="8">
    <source>
        <dbReference type="SAM" id="MobiDB-lite"/>
    </source>
</evidence>
<keyword evidence="5" id="KW-0862">Zinc</keyword>
<feature type="domain" description="Probable transposase IS891/IS1136/IS1341" evidence="9">
    <location>
        <begin position="169"/>
        <end position="281"/>
    </location>
</feature>
<evidence type="ECO:0000256" key="7">
    <source>
        <dbReference type="ARBA" id="ARBA00023172"/>
    </source>
</evidence>
<evidence type="ECO:0000256" key="1">
    <source>
        <dbReference type="ARBA" id="ARBA00008761"/>
    </source>
</evidence>
<dbReference type="Pfam" id="PF12323">
    <property type="entry name" value="HTH_OrfB_IS605"/>
    <property type="match status" value="1"/>
</dbReference>
<dbReference type="Proteomes" id="UP000184550">
    <property type="component" value="Unassembled WGS sequence"/>
</dbReference>
<dbReference type="AlphaFoldDB" id="A0A7Z9BMU4"/>
<evidence type="ECO:0000256" key="3">
    <source>
        <dbReference type="ARBA" id="ARBA00022578"/>
    </source>
</evidence>
<dbReference type="GO" id="GO:0032196">
    <property type="term" value="P:transposition"/>
    <property type="evidence" value="ECO:0007669"/>
    <property type="project" value="UniProtKB-KW"/>
</dbReference>
<comment type="similarity">
    <text evidence="2">In the N-terminal section; belongs to the transposase 2 family.</text>
</comment>
<feature type="domain" description="Cas12f1-like TNB" evidence="10">
    <location>
        <begin position="294"/>
        <end position="361"/>
    </location>
</feature>
<accession>A0A7Z9BMU4</accession>
<dbReference type="PANTHER" id="PTHR30405">
    <property type="entry name" value="TRANSPOSASE"/>
    <property type="match status" value="1"/>
</dbReference>
<dbReference type="InterPro" id="IPR021027">
    <property type="entry name" value="Transposase_put_HTH"/>
</dbReference>
<keyword evidence="4" id="KW-0479">Metal-binding</keyword>
<comment type="similarity">
    <text evidence="1">In the C-terminal section; belongs to the transposase 35 family.</text>
</comment>
<dbReference type="Pfam" id="PF01385">
    <property type="entry name" value="OrfB_IS605"/>
    <property type="match status" value="1"/>
</dbReference>
<evidence type="ECO:0000313" key="13">
    <source>
        <dbReference type="Proteomes" id="UP000184550"/>
    </source>
</evidence>
<dbReference type="Pfam" id="PF07282">
    <property type="entry name" value="Cas12f1-like_TNB"/>
    <property type="match status" value="1"/>
</dbReference>
<comment type="caution">
    <text evidence="12">The sequence shown here is derived from an EMBL/GenBank/DDBJ whole genome shotgun (WGS) entry which is preliminary data.</text>
</comment>
<dbReference type="InterPro" id="IPR051399">
    <property type="entry name" value="RNA-guided_DNA_endo/Transpos"/>
</dbReference>
<keyword evidence="3" id="KW-0815">Transposition</keyword>
<name>A0A7Z9BMU4_9CYAN</name>
<dbReference type="NCBIfam" id="TIGR01766">
    <property type="entry name" value="IS200/IS605 family accessory protein TnpB-like domain"/>
    <property type="match status" value="1"/>
</dbReference>